<keyword evidence="8 9" id="KW-0472">Membrane</keyword>
<organism evidence="10">
    <name type="scientific">marine metagenome</name>
    <dbReference type="NCBI Taxonomy" id="408172"/>
    <lineage>
        <taxon>unclassified sequences</taxon>
        <taxon>metagenomes</taxon>
        <taxon>ecological metagenomes</taxon>
    </lineage>
</organism>
<dbReference type="GO" id="GO:0005886">
    <property type="term" value="C:plasma membrane"/>
    <property type="evidence" value="ECO:0007669"/>
    <property type="project" value="UniProtKB-SubCell"/>
</dbReference>
<dbReference type="NCBIfam" id="TIGR00739">
    <property type="entry name" value="yajC"/>
    <property type="match status" value="1"/>
</dbReference>
<name>A0A383EFE0_9ZZZZ</name>
<evidence type="ECO:0000256" key="7">
    <source>
        <dbReference type="ARBA" id="ARBA00023010"/>
    </source>
</evidence>
<dbReference type="PANTHER" id="PTHR33909:SF1">
    <property type="entry name" value="SEC TRANSLOCON ACCESSORY COMPLEX SUBUNIT YAJC"/>
    <property type="match status" value="1"/>
</dbReference>
<keyword evidence="4 9" id="KW-0812">Transmembrane</keyword>
<evidence type="ECO:0000256" key="2">
    <source>
        <dbReference type="ARBA" id="ARBA00022448"/>
    </source>
</evidence>
<keyword evidence="5" id="KW-0653">Protein transport</keyword>
<protein>
    <recommendedName>
        <fullName evidence="11">Preprotein translocase subunit YajC</fullName>
    </recommendedName>
</protein>
<evidence type="ECO:0000256" key="6">
    <source>
        <dbReference type="ARBA" id="ARBA00022989"/>
    </source>
</evidence>
<dbReference type="InterPro" id="IPR003849">
    <property type="entry name" value="Preprotein_translocase_YajC"/>
</dbReference>
<keyword evidence="6 9" id="KW-1133">Transmembrane helix</keyword>
<dbReference type="EMBL" id="UINC01224964">
    <property type="protein sequence ID" value="SVE54808.1"/>
    <property type="molecule type" value="Genomic_DNA"/>
</dbReference>
<gene>
    <name evidence="10" type="ORF">METZ01_LOCUS507662</name>
</gene>
<keyword evidence="2" id="KW-0813">Transport</keyword>
<accession>A0A383EFE0</accession>
<evidence type="ECO:0000256" key="3">
    <source>
        <dbReference type="ARBA" id="ARBA00022475"/>
    </source>
</evidence>
<keyword evidence="3" id="KW-1003">Cell membrane</keyword>
<evidence type="ECO:0000256" key="5">
    <source>
        <dbReference type="ARBA" id="ARBA00022927"/>
    </source>
</evidence>
<dbReference type="GO" id="GO:0015031">
    <property type="term" value="P:protein transport"/>
    <property type="evidence" value="ECO:0007669"/>
    <property type="project" value="UniProtKB-KW"/>
</dbReference>
<feature type="transmembrane region" description="Helical" evidence="9">
    <location>
        <begin position="12"/>
        <end position="33"/>
    </location>
</feature>
<sequence>MSYLNAQTMASPGSSLASFLPFLLIGLIFYFLIVRPQTKQKKQHDTMLTDLKSGDKVLTRGGIYGKIINFQGKDNKKITIDIGSGVKVNIARSYIAGLADSNESE</sequence>
<evidence type="ECO:0000256" key="4">
    <source>
        <dbReference type="ARBA" id="ARBA00022692"/>
    </source>
</evidence>
<evidence type="ECO:0008006" key="11">
    <source>
        <dbReference type="Google" id="ProtNLM"/>
    </source>
</evidence>
<dbReference type="SMART" id="SM01323">
    <property type="entry name" value="YajC"/>
    <property type="match status" value="1"/>
</dbReference>
<proteinExistence type="predicted"/>
<dbReference type="PANTHER" id="PTHR33909">
    <property type="entry name" value="SEC TRANSLOCON ACCESSORY COMPLEX SUBUNIT YAJC"/>
    <property type="match status" value="1"/>
</dbReference>
<reference evidence="10" key="1">
    <citation type="submission" date="2018-05" db="EMBL/GenBank/DDBJ databases">
        <authorList>
            <person name="Lanie J.A."/>
            <person name="Ng W.-L."/>
            <person name="Kazmierczak K.M."/>
            <person name="Andrzejewski T.M."/>
            <person name="Davidsen T.M."/>
            <person name="Wayne K.J."/>
            <person name="Tettelin H."/>
            <person name="Glass J.I."/>
            <person name="Rusch D."/>
            <person name="Podicherti R."/>
            <person name="Tsui H.-C.T."/>
            <person name="Winkler M.E."/>
        </authorList>
    </citation>
    <scope>NUCLEOTIDE SEQUENCE</scope>
</reference>
<comment type="subcellular location">
    <subcellularLocation>
        <location evidence="1">Cell membrane</location>
        <topology evidence="1">Single-pass membrane protein</topology>
    </subcellularLocation>
</comment>
<keyword evidence="7" id="KW-0811">Translocation</keyword>
<dbReference type="AlphaFoldDB" id="A0A383EFE0"/>
<dbReference type="PRINTS" id="PR01853">
    <property type="entry name" value="YAJCTRNLCASE"/>
</dbReference>
<dbReference type="Pfam" id="PF02699">
    <property type="entry name" value="YajC"/>
    <property type="match status" value="1"/>
</dbReference>
<evidence type="ECO:0000256" key="1">
    <source>
        <dbReference type="ARBA" id="ARBA00004162"/>
    </source>
</evidence>
<evidence type="ECO:0000256" key="9">
    <source>
        <dbReference type="SAM" id="Phobius"/>
    </source>
</evidence>
<evidence type="ECO:0000256" key="8">
    <source>
        <dbReference type="ARBA" id="ARBA00023136"/>
    </source>
</evidence>
<evidence type="ECO:0000313" key="10">
    <source>
        <dbReference type="EMBL" id="SVE54808.1"/>
    </source>
</evidence>